<keyword evidence="1" id="KW-0812">Transmembrane</keyword>
<evidence type="ECO:0000313" key="3">
    <source>
        <dbReference type="Proteomes" id="UP000012081"/>
    </source>
</evidence>
<accession>M8D3K6</accession>
<sequence>MNRKASRRGIPFFIFSVLILIVFASAPLYNADAQSMEEDSPQISANPYEKHFVHFRKASPIKFQYAPIREALLILVLPLLFLRATPIPRFTYRTFIPIKMKSLFLMPIKFTSTFFLPNTSR</sequence>
<dbReference type="Proteomes" id="UP000012081">
    <property type="component" value="Unassembled WGS sequence"/>
</dbReference>
<comment type="caution">
    <text evidence="2">The sequence shown here is derived from an EMBL/GenBank/DDBJ whole genome shotgun (WGS) entry which is preliminary data.</text>
</comment>
<feature type="transmembrane region" description="Helical" evidence="1">
    <location>
        <begin position="12"/>
        <end position="29"/>
    </location>
</feature>
<dbReference type="PATRIC" id="fig|1300222.3.peg.4428"/>
<protein>
    <submittedName>
        <fullName evidence="2">Uncharacterized protein</fullName>
    </submittedName>
</protein>
<dbReference type="AlphaFoldDB" id="M8D3K6"/>
<evidence type="ECO:0000313" key="2">
    <source>
        <dbReference type="EMBL" id="EMT50839.1"/>
    </source>
</evidence>
<gene>
    <name evidence="2" type="ORF">I532_21041</name>
</gene>
<evidence type="ECO:0000256" key="1">
    <source>
        <dbReference type="SAM" id="Phobius"/>
    </source>
</evidence>
<name>M8D3K6_9BACL</name>
<feature type="transmembrane region" description="Helical" evidence="1">
    <location>
        <begin position="71"/>
        <end position="92"/>
    </location>
</feature>
<dbReference type="EMBL" id="APBN01000012">
    <property type="protein sequence ID" value="EMT50839.1"/>
    <property type="molecule type" value="Genomic_DNA"/>
</dbReference>
<keyword evidence="1" id="KW-0472">Membrane</keyword>
<keyword evidence="3" id="KW-1185">Reference proteome</keyword>
<reference evidence="2 3" key="1">
    <citation type="submission" date="2013-03" db="EMBL/GenBank/DDBJ databases">
        <title>Assembly of a new bacterial strain Brevibacillus borstelensis AK1.</title>
        <authorList>
            <person name="Rajan I."/>
            <person name="PoliReddy D."/>
            <person name="Sugumar T."/>
            <person name="Rathinam K."/>
            <person name="Alqarawi S."/>
            <person name="Khalil A.B."/>
            <person name="Sivakumar N."/>
        </authorList>
    </citation>
    <scope>NUCLEOTIDE SEQUENCE [LARGE SCALE GENOMIC DNA]</scope>
    <source>
        <strain evidence="2 3">AK1</strain>
    </source>
</reference>
<organism evidence="2 3">
    <name type="scientific">Brevibacillus borstelensis AK1</name>
    <dbReference type="NCBI Taxonomy" id="1300222"/>
    <lineage>
        <taxon>Bacteria</taxon>
        <taxon>Bacillati</taxon>
        <taxon>Bacillota</taxon>
        <taxon>Bacilli</taxon>
        <taxon>Bacillales</taxon>
        <taxon>Paenibacillaceae</taxon>
        <taxon>Brevibacillus</taxon>
    </lineage>
</organism>
<keyword evidence="1" id="KW-1133">Transmembrane helix</keyword>
<proteinExistence type="predicted"/>